<dbReference type="PANTHER" id="PTHR10098">
    <property type="entry name" value="RAPSYN-RELATED"/>
    <property type="match status" value="1"/>
</dbReference>
<dbReference type="EMBL" id="JANQDF010000154">
    <property type="protein sequence ID" value="MDH6107144.1"/>
    <property type="molecule type" value="Genomic_DNA"/>
</dbReference>
<sequence>MKSLKRHLGNYLVLWSSAGHKIFRLMALQNLRRVYQQNMGLITVLLFITSMTISPVVAQSQNNPLAIVQQAQDLYTQGEFTAAVSKWKQADYAYAVQGDRLNRAMVLGNLALTYQQLANWPKSAIYIDESLNILGTLEQTTEQQRILAQTWDIQGQHQLMIGQTERAVESWQDAAKIYGEIGESGLLFANQVNQAQGMQKLGFYPRSCRILLTAFQINAENCQGNLQTLIPSLDHVTLSQVKGLHSLGNALRGVGNLAASQGVLEITQHLVQGSFPEYESYILLSLGNTKRSLCEENQDKFCQPAQKDYRQAAGQAPVGQIKLEAILNQIELSQDISPIQEAEKLIGNVPLSQSRLYAEIKLTEYQFCQEATKLTCLQPREENDPKNNWDQDLVSTTLLKLINIAQTAAELGDQRTQSHTLALVGRIYEQLGEWEKAQKYTLLALDINQQLTAFNISLLDYEIQWQLGRLYLQLHQKPAAITAYGNAVNYLKNLRSDLVTLNPDVQYDFRESVEPVYRKYIDLLLTDHPSQDDLRKARDVIESLQLAELENFFRDACIEDNTVNIDDFVQQSAQAKSPTAIFYGIILPQRLEVIVTLPEQPLLHYTTEITQERLESKLEQLQEIVKKSYPDPQLNRLSQQVYQWLFAQVDPVLTANNIQTVVFVVDGYLRNVPMAVLDDGEKYLIEKYAIAYSPGLKLLQPQTLKQQSPITLSAGISTDQAPSFPDENNLGPLPFVRLELDQIKSLFPGEQLREEQFTKKNLQLKVSQTRPQIIHIATHGQFSSNPQDTVIYAWDEPVNINELRDLLANREPLTSENIELLVLSACQTATGDNRAALGLAGLAVRSGARSTLATLWTVDDQSTAVLIKRFYEELINYPDLTKAQALQKAQLYLLSNNFSPSDWGTVVLVGNWL</sequence>
<comment type="caution">
    <text evidence="2">The sequence shown here is derived from an EMBL/GenBank/DDBJ whole genome shotgun (WGS) entry which is preliminary data.</text>
</comment>
<organism evidence="2 3">
    <name type="scientific">Anabaenopsis tanganyikae CS-531</name>
    <dbReference type="NCBI Taxonomy" id="2785304"/>
    <lineage>
        <taxon>Bacteria</taxon>
        <taxon>Bacillati</taxon>
        <taxon>Cyanobacteriota</taxon>
        <taxon>Cyanophyceae</taxon>
        <taxon>Nostocales</taxon>
        <taxon>Nodulariaceae</taxon>
        <taxon>Anabaenopsis</taxon>
        <taxon>Anabaenopsis tanganyikae</taxon>
    </lineage>
</organism>
<dbReference type="PANTHER" id="PTHR10098:SF112">
    <property type="entry name" value="SLR0380 PROTEIN"/>
    <property type="match status" value="1"/>
</dbReference>
<evidence type="ECO:0000259" key="1">
    <source>
        <dbReference type="Pfam" id="PF12770"/>
    </source>
</evidence>
<accession>A0ABT6KIH9</accession>
<dbReference type="SMART" id="SM00028">
    <property type="entry name" value="TPR"/>
    <property type="match status" value="4"/>
</dbReference>
<dbReference type="InterPro" id="IPR024983">
    <property type="entry name" value="CHAT_dom"/>
</dbReference>
<reference evidence="2 3" key="1">
    <citation type="journal article" date="2023" name="J. Phycol.">
        <title>Chrysosporum ovalisporum is synonymous with the true-branching cyanobacterium Umezakia natans (Nostocales/Aphanizomenonaceae).</title>
        <authorList>
            <person name="McGregor G.B."/>
            <person name="Sendall B.C."/>
            <person name="Niiyama Y."/>
            <person name="Tuji A."/>
            <person name="Willis A."/>
        </authorList>
    </citation>
    <scope>NUCLEOTIDE SEQUENCE [LARGE SCALE GENOMIC DNA]</scope>
    <source>
        <strain evidence="2 3">CS-531</strain>
    </source>
</reference>
<protein>
    <submittedName>
        <fullName evidence="2">CHAT domain-containing protein</fullName>
    </submittedName>
</protein>
<keyword evidence="3" id="KW-1185">Reference proteome</keyword>
<evidence type="ECO:0000313" key="3">
    <source>
        <dbReference type="Proteomes" id="UP001159386"/>
    </source>
</evidence>
<dbReference type="SUPFAM" id="SSF48452">
    <property type="entry name" value="TPR-like"/>
    <property type="match status" value="1"/>
</dbReference>
<proteinExistence type="predicted"/>
<name>A0ABT6KIH9_9CYAN</name>
<dbReference type="InterPro" id="IPR011990">
    <property type="entry name" value="TPR-like_helical_dom_sf"/>
</dbReference>
<dbReference type="RefSeq" id="WP_280802045.1">
    <property type="nucleotide sequence ID" value="NZ_JANQDF010000154.1"/>
</dbReference>
<gene>
    <name evidence="2" type="ORF">NWP22_14955</name>
</gene>
<dbReference type="Proteomes" id="UP001159386">
    <property type="component" value="Unassembled WGS sequence"/>
</dbReference>
<feature type="domain" description="CHAT" evidence="1">
    <location>
        <begin position="636"/>
        <end position="911"/>
    </location>
</feature>
<dbReference type="Gene3D" id="1.25.40.10">
    <property type="entry name" value="Tetratricopeptide repeat domain"/>
    <property type="match status" value="2"/>
</dbReference>
<dbReference type="Pfam" id="PF12770">
    <property type="entry name" value="CHAT"/>
    <property type="match status" value="1"/>
</dbReference>
<evidence type="ECO:0000313" key="2">
    <source>
        <dbReference type="EMBL" id="MDH6107144.1"/>
    </source>
</evidence>
<dbReference type="InterPro" id="IPR019734">
    <property type="entry name" value="TPR_rpt"/>
</dbReference>